<proteinExistence type="predicted"/>
<evidence type="ECO:0000313" key="3">
    <source>
        <dbReference type="EMBL" id="MEQ2510205.1"/>
    </source>
</evidence>
<dbReference type="InterPro" id="IPR015590">
    <property type="entry name" value="Aldehyde_DH_dom"/>
</dbReference>
<dbReference type="Proteomes" id="UP001491552">
    <property type="component" value="Unassembled WGS sequence"/>
</dbReference>
<dbReference type="InterPro" id="IPR013357">
    <property type="entry name" value="Acetaldehyde_DH_acetylating"/>
</dbReference>
<dbReference type="CDD" id="cd07122">
    <property type="entry name" value="ALDH_F20_ACDH"/>
    <property type="match status" value="1"/>
</dbReference>
<dbReference type="NCBIfam" id="TIGR02518">
    <property type="entry name" value="EutH_ACDH"/>
    <property type="match status" value="1"/>
</dbReference>
<evidence type="ECO:0000259" key="2">
    <source>
        <dbReference type="Pfam" id="PF00171"/>
    </source>
</evidence>
<dbReference type="EC" id="1.2.1.10" evidence="3"/>
<dbReference type="InterPro" id="IPR016162">
    <property type="entry name" value="Ald_DH_N"/>
</dbReference>
<dbReference type="InterPro" id="IPR016161">
    <property type="entry name" value="Ald_DH/histidinol_DH"/>
</dbReference>
<accession>A0ABV1G483</accession>
<dbReference type="Gene3D" id="3.40.309.10">
    <property type="entry name" value="Aldehyde Dehydrogenase, Chain A, domain 2"/>
    <property type="match status" value="1"/>
</dbReference>
<dbReference type="Gene3D" id="3.40.605.10">
    <property type="entry name" value="Aldehyde Dehydrogenase, Chain A, domain 1"/>
    <property type="match status" value="1"/>
</dbReference>
<dbReference type="RefSeq" id="WP_349134910.1">
    <property type="nucleotide sequence ID" value="NZ_JBBMFF010000137.1"/>
</dbReference>
<protein>
    <submittedName>
        <fullName evidence="3">Acetaldehyde dehydrogenase (Acetylating)</fullName>
        <ecNumber evidence="3">1.2.1.10</ecNumber>
    </submittedName>
</protein>
<comment type="caution">
    <text evidence="3">The sequence shown here is derived from an EMBL/GenBank/DDBJ whole genome shotgun (WGS) entry which is preliminary data.</text>
</comment>
<dbReference type="GO" id="GO:0008774">
    <property type="term" value="F:acetaldehyde dehydrogenase (acetylating) activity"/>
    <property type="evidence" value="ECO:0007669"/>
    <property type="project" value="UniProtKB-EC"/>
</dbReference>
<dbReference type="SUPFAM" id="SSF53720">
    <property type="entry name" value="ALDH-like"/>
    <property type="match status" value="1"/>
</dbReference>
<dbReference type="Pfam" id="PF00171">
    <property type="entry name" value="Aldedh"/>
    <property type="match status" value="1"/>
</dbReference>
<evidence type="ECO:0000313" key="4">
    <source>
        <dbReference type="Proteomes" id="UP001491552"/>
    </source>
</evidence>
<dbReference type="EMBL" id="JBBMFF010000137">
    <property type="protein sequence ID" value="MEQ2510205.1"/>
    <property type="molecule type" value="Genomic_DNA"/>
</dbReference>
<dbReference type="InterPro" id="IPR016163">
    <property type="entry name" value="Ald_DH_C"/>
</dbReference>
<evidence type="ECO:0000256" key="1">
    <source>
        <dbReference type="ARBA" id="ARBA00023002"/>
    </source>
</evidence>
<feature type="domain" description="Aldehyde dehydrogenase" evidence="2">
    <location>
        <begin position="10"/>
        <end position="272"/>
    </location>
</feature>
<dbReference type="PANTHER" id="PTHR11699">
    <property type="entry name" value="ALDEHYDE DEHYDROGENASE-RELATED"/>
    <property type="match status" value="1"/>
</dbReference>
<name>A0ABV1G483_9FIRM</name>
<sequence>MEFDRDLRARQEVRLLAQQAQLAFEGLQKLDQSGLDRITEALSRAGALHAAELAREACAETGFGNERDKTEKNRFAAVRVFGAIRGLRTVGILRRDDERRVWDVGVPVGVIAGIVPSTNPTSTVIYKSLIALKAGSPIVFSPHPHAVRCTLHAARLMAEAAEAAGCPKGAISCLTMPSLDAVQELLHAPQVRLILATGGGAMVRAAYSSGKPAIGVGAGNGPAYIHRSADIPRAVRDILRSKTFDNGTVCASEQSVIVERCCEARVREEFRKQGCYFLNTEEAGRVARLLLRPDGTINPKVVGRTACAVARMAGVTVPESTPVLLANETEAGPARPYSREKLCPILAFFVEEDEDTILRRICEVLAGEGAGHTFVLHAKDEAVVRRFALTVPVSRFLVNVPASLGGIGAETALFPALTLGCGAVGGSSSSNNIGPLDLINLRRVAWGSEKPEPQPETPDQPEPDSALIARLTEEILKKLR</sequence>
<keyword evidence="1 3" id="KW-0560">Oxidoreductase</keyword>
<keyword evidence="4" id="KW-1185">Reference proteome</keyword>
<gene>
    <name evidence="3" type="ORF">WMO66_02910</name>
</gene>
<organism evidence="3 4">
    <name type="scientific">Faecousia intestinalis</name>
    <dbReference type="NCBI Taxonomy" id="3133167"/>
    <lineage>
        <taxon>Bacteria</taxon>
        <taxon>Bacillati</taxon>
        <taxon>Bacillota</taxon>
        <taxon>Clostridia</taxon>
        <taxon>Eubacteriales</taxon>
        <taxon>Oscillospiraceae</taxon>
        <taxon>Faecousia</taxon>
    </lineage>
</organism>
<reference evidence="3 4" key="1">
    <citation type="submission" date="2024-03" db="EMBL/GenBank/DDBJ databases">
        <title>Human intestinal bacterial collection.</title>
        <authorList>
            <person name="Pauvert C."/>
            <person name="Hitch T.C.A."/>
            <person name="Clavel T."/>
        </authorList>
    </citation>
    <scope>NUCLEOTIDE SEQUENCE [LARGE SCALE GENOMIC DNA]</scope>
    <source>
        <strain evidence="3 4">CLA-AA-H192</strain>
    </source>
</reference>